<reference evidence="1" key="1">
    <citation type="submission" date="2020-11" db="EMBL/GenBank/DDBJ databases">
        <title>Complete genome sequence of a novel pathogenic Methylobacterium strain isolated from rice in Vietnam.</title>
        <authorList>
            <person name="Lai K."/>
            <person name="Okazaki S."/>
            <person name="Higashi K."/>
            <person name="Mori H."/>
            <person name="Toyoda A."/>
            <person name="Kurokawa K."/>
        </authorList>
    </citation>
    <scope>NUCLEOTIDE SEQUENCE</scope>
    <source>
        <strain evidence="1">VL1</strain>
        <plasmid evidence="1">pVL1_5</plasmid>
    </source>
</reference>
<gene>
    <name evidence="1" type="ORF">mvi_65490</name>
</gene>
<geneLocation type="plasmid" evidence="1 2">
    <name>pVL1_5</name>
</geneLocation>
<protein>
    <submittedName>
        <fullName evidence="1">Uncharacterized protein</fullName>
    </submittedName>
</protein>
<dbReference type="EMBL" id="AP024150">
    <property type="protein sequence ID" value="BCM88088.1"/>
    <property type="molecule type" value="Genomic_DNA"/>
</dbReference>
<accession>A0A8H8X0X8</accession>
<dbReference type="Proteomes" id="UP000663508">
    <property type="component" value="Plasmid pVL1_5"/>
</dbReference>
<keyword evidence="1" id="KW-0614">Plasmid</keyword>
<name>A0A8H8X0X8_9HYPH</name>
<proteinExistence type="predicted"/>
<evidence type="ECO:0000313" key="2">
    <source>
        <dbReference type="Proteomes" id="UP000663508"/>
    </source>
</evidence>
<sequence length="175" mass="19468">MARWLFTRLAVSQARTRLRDIPEEKRRLADALRVTAMAERGRLAAFVLDEVTAFAANPFPSTTAGVARQRWGLREIEFEAMEIAAAGLPCLLAALACLPSAEPLRQEILRTPAHILYLLHRAEGEQIVGAVLHGKPRLALPLFVQPDPASRPVARRQRHRQVSAQQLDLFAIDVP</sequence>
<dbReference type="AlphaFoldDB" id="A0A8H8X0X8"/>
<dbReference type="RefSeq" id="WP_244749159.1">
    <property type="nucleotide sequence ID" value="NZ_AP024150.1"/>
</dbReference>
<organism evidence="1 2">
    <name type="scientific">Methylobacterium indicum</name>
    <dbReference type="NCBI Taxonomy" id="1775910"/>
    <lineage>
        <taxon>Bacteria</taxon>
        <taxon>Pseudomonadati</taxon>
        <taxon>Pseudomonadota</taxon>
        <taxon>Alphaproteobacteria</taxon>
        <taxon>Hyphomicrobiales</taxon>
        <taxon>Methylobacteriaceae</taxon>
        <taxon>Methylobacterium</taxon>
    </lineage>
</organism>
<evidence type="ECO:0000313" key="1">
    <source>
        <dbReference type="EMBL" id="BCM88088.1"/>
    </source>
</evidence>
<dbReference type="KEGG" id="mind:mvi_65490"/>